<dbReference type="InterPro" id="IPR027179">
    <property type="entry name" value="CMC4"/>
</dbReference>
<evidence type="ECO:0000313" key="6">
    <source>
        <dbReference type="Proteomes" id="UP000324629"/>
    </source>
</evidence>
<comment type="caution">
    <text evidence="5">The sequence shown here is derived from an EMBL/GenBank/DDBJ whole genome shotgun (WGS) entry which is preliminary data.</text>
</comment>
<dbReference type="InterPro" id="IPR009069">
    <property type="entry name" value="Cys_alpha_HP_mot_SF"/>
</dbReference>
<keyword evidence="4" id="KW-1015">Disulfide bond</keyword>
<dbReference type="EMBL" id="QNGE01004499">
    <property type="protein sequence ID" value="KAA3672837.1"/>
    <property type="molecule type" value="Genomic_DNA"/>
</dbReference>
<evidence type="ECO:0000256" key="3">
    <source>
        <dbReference type="ARBA" id="ARBA00023128"/>
    </source>
</evidence>
<dbReference type="Gene3D" id="1.10.287.1130">
    <property type="entry name" value="CytochromE C oxidase copper chaperone"/>
    <property type="match status" value="1"/>
</dbReference>
<keyword evidence="3" id="KW-0496">Mitochondrion</keyword>
<comment type="similarity">
    <text evidence="2">Belongs to the CMC4 family.</text>
</comment>
<name>A0A5J4NBE7_9TREM</name>
<organism evidence="5 6">
    <name type="scientific">Paragonimus westermani</name>
    <dbReference type="NCBI Taxonomy" id="34504"/>
    <lineage>
        <taxon>Eukaryota</taxon>
        <taxon>Metazoa</taxon>
        <taxon>Spiralia</taxon>
        <taxon>Lophotrochozoa</taxon>
        <taxon>Platyhelminthes</taxon>
        <taxon>Trematoda</taxon>
        <taxon>Digenea</taxon>
        <taxon>Plagiorchiida</taxon>
        <taxon>Troglotremata</taxon>
        <taxon>Troglotrematidae</taxon>
        <taxon>Paragonimus</taxon>
    </lineage>
</organism>
<evidence type="ECO:0000256" key="1">
    <source>
        <dbReference type="ARBA" id="ARBA00004173"/>
    </source>
</evidence>
<dbReference type="Pfam" id="PF08991">
    <property type="entry name" value="CMC4"/>
    <property type="match status" value="1"/>
</dbReference>
<reference evidence="5 6" key="1">
    <citation type="journal article" date="2019" name="Gigascience">
        <title>Whole-genome sequence of the oriental lung fluke Paragonimus westermani.</title>
        <authorList>
            <person name="Oey H."/>
            <person name="Zakrzewski M."/>
            <person name="Narain K."/>
            <person name="Devi K.R."/>
            <person name="Agatsuma T."/>
            <person name="Nawaratna S."/>
            <person name="Gobert G.N."/>
            <person name="Jones M.K."/>
            <person name="Ragan M.A."/>
            <person name="McManus D.P."/>
            <person name="Krause L."/>
        </authorList>
    </citation>
    <scope>NUCLEOTIDE SEQUENCE [LARGE SCALE GENOMIC DNA]</scope>
    <source>
        <strain evidence="5 6">IND2009</strain>
    </source>
</reference>
<dbReference type="PANTHER" id="PTHR15590">
    <property type="entry name" value="CX9C MOTIF-CONTAINING PROTEIN 4"/>
    <property type="match status" value="1"/>
</dbReference>
<evidence type="ECO:0008006" key="7">
    <source>
        <dbReference type="Google" id="ProtNLM"/>
    </source>
</evidence>
<evidence type="ECO:0000256" key="2">
    <source>
        <dbReference type="ARBA" id="ARBA00009858"/>
    </source>
</evidence>
<dbReference type="AlphaFoldDB" id="A0A5J4NBE7"/>
<accession>A0A5J4NBE7</accession>
<keyword evidence="6" id="KW-1185">Reference proteome</keyword>
<evidence type="ECO:0000313" key="5">
    <source>
        <dbReference type="EMBL" id="KAA3672837.1"/>
    </source>
</evidence>
<proteinExistence type="inferred from homology"/>
<feature type="non-terminal residue" evidence="5">
    <location>
        <position position="45"/>
    </location>
</feature>
<comment type="subcellular location">
    <subcellularLocation>
        <location evidence="1">Mitochondrion</location>
    </subcellularLocation>
</comment>
<dbReference type="Proteomes" id="UP000324629">
    <property type="component" value="Unassembled WGS sequence"/>
</dbReference>
<dbReference type="GO" id="GO:0005739">
    <property type="term" value="C:mitochondrion"/>
    <property type="evidence" value="ECO:0007669"/>
    <property type="project" value="UniProtKB-SubCell"/>
</dbReference>
<dbReference type="PROSITE" id="PS51808">
    <property type="entry name" value="CHCH"/>
    <property type="match status" value="1"/>
</dbReference>
<evidence type="ECO:0000256" key="4">
    <source>
        <dbReference type="ARBA" id="ARBA00023157"/>
    </source>
</evidence>
<dbReference type="PANTHER" id="PTHR15590:SF0">
    <property type="entry name" value="CX9C MOTIF-CONTAINING PROTEIN 4"/>
    <property type="match status" value="1"/>
</dbReference>
<dbReference type="SUPFAM" id="SSF47072">
    <property type="entry name" value="Cysteine alpha-hairpin motif"/>
    <property type="match status" value="1"/>
</dbReference>
<sequence>MKKSTGGASIQPCHSLACAIQHCLSKHQYREEKCEEEIVRLIHCC</sequence>
<gene>
    <name evidence="5" type="ORF">DEA37_0008223</name>
</gene>
<protein>
    <recommendedName>
        <fullName evidence="7">Cx9C motif-containing protein 4</fullName>
    </recommendedName>
</protein>